<reference evidence="2" key="1">
    <citation type="submission" date="2023-04" db="EMBL/GenBank/DDBJ databases">
        <title>Genome dynamics across the evolutionary transition to endosymbiosis.</title>
        <authorList>
            <person name="Siozios S."/>
            <person name="Nadal-Jimenez P."/>
            <person name="Azagi T."/>
            <person name="Sprong H."/>
            <person name="Frost C.L."/>
            <person name="Parratt S.R."/>
            <person name="Taylor G."/>
            <person name="Brettell L."/>
            <person name="Lew K.C."/>
            <person name="Croft L."/>
            <person name="King K.C."/>
            <person name="Brockhurst M.A."/>
            <person name="Hypsa V."/>
            <person name="Novakova E."/>
            <person name="Darby A.C."/>
            <person name="Hurst G.D.D."/>
        </authorList>
    </citation>
    <scope>NUCLEOTIDE SEQUENCE</scope>
    <source>
        <strain evidence="2">APv</strain>
        <plasmid evidence="2">paPv4</plasmid>
    </source>
</reference>
<gene>
    <name evidence="2" type="ORF">QE210_19710</name>
</gene>
<feature type="domain" description="CobQ/CobB/MinD/ParA nucleotide binding" evidence="1">
    <location>
        <begin position="4"/>
        <end position="162"/>
    </location>
</feature>
<geneLocation type="plasmid" evidence="2 3">
    <name>paPv4</name>
</geneLocation>
<evidence type="ECO:0000313" key="2">
    <source>
        <dbReference type="EMBL" id="WGM03649.1"/>
    </source>
</evidence>
<protein>
    <submittedName>
        <fullName evidence="2">Division plane positioning ATPase MipZ</fullName>
    </submittedName>
</protein>
<name>A0AA95GVH8_9GAMM</name>
<dbReference type="InterPro" id="IPR027417">
    <property type="entry name" value="P-loop_NTPase"/>
</dbReference>
<organism evidence="2 3">
    <name type="scientific">Arsenophonus nasoniae</name>
    <name type="common">son-killer infecting Nasonia vitripennis</name>
    <dbReference type="NCBI Taxonomy" id="638"/>
    <lineage>
        <taxon>Bacteria</taxon>
        <taxon>Pseudomonadati</taxon>
        <taxon>Pseudomonadota</taxon>
        <taxon>Gammaproteobacteria</taxon>
        <taxon>Enterobacterales</taxon>
        <taxon>Morganellaceae</taxon>
        <taxon>Arsenophonus</taxon>
    </lineage>
</organism>
<dbReference type="PIRSF" id="PIRSF009320">
    <property type="entry name" value="Nuc_binding_HP_1000"/>
    <property type="match status" value="1"/>
</dbReference>
<dbReference type="Gene3D" id="3.40.50.300">
    <property type="entry name" value="P-loop containing nucleotide triphosphate hydrolases"/>
    <property type="match status" value="1"/>
</dbReference>
<dbReference type="RefSeq" id="WP_280626881.1">
    <property type="nucleotide sequence ID" value="NZ_CP123508.1"/>
</dbReference>
<proteinExistence type="predicted"/>
<accession>A0AA95GVH8</accession>
<dbReference type="PANTHER" id="PTHR13696:SF96">
    <property type="entry name" value="COBQ_COBB_MIND_PARA NUCLEOTIDE BINDING DOMAIN-CONTAINING PROTEIN"/>
    <property type="match status" value="1"/>
</dbReference>
<sequence>MIIVLGGDKGGTGKSHLAANMAVCLIKQGKKVALMGSDLNRSIKDWLIRRNELNLTPIAFKEAYGDLRKEIIKQAPLTDILIVDTAGNDNSELRTAIPVANILITPIDPFSQMEADTLPKLTKIVREGQKINPKLIPYVLFYRCLPNTFKEQNDLRLSLESHEFWINPLKNTISHLRIFVKAINEGKGVHEMNSKISGTGKAKAQIELFINEIGL</sequence>
<dbReference type="Pfam" id="PF01656">
    <property type="entry name" value="CbiA"/>
    <property type="match status" value="1"/>
</dbReference>
<dbReference type="InterPro" id="IPR050678">
    <property type="entry name" value="DNA_Partitioning_ATPase"/>
</dbReference>
<dbReference type="AlphaFoldDB" id="A0AA95GVH8"/>
<dbReference type="SUPFAM" id="SSF52540">
    <property type="entry name" value="P-loop containing nucleoside triphosphate hydrolases"/>
    <property type="match status" value="1"/>
</dbReference>
<dbReference type="InterPro" id="IPR002586">
    <property type="entry name" value="CobQ/CobB/MinD/ParA_Nub-bd_dom"/>
</dbReference>
<dbReference type="Proteomes" id="UP001177595">
    <property type="component" value="Plasmid paPv4"/>
</dbReference>
<evidence type="ECO:0000313" key="3">
    <source>
        <dbReference type="Proteomes" id="UP001177595"/>
    </source>
</evidence>
<dbReference type="CDD" id="cd02042">
    <property type="entry name" value="ParAB_family"/>
    <property type="match status" value="1"/>
</dbReference>
<evidence type="ECO:0000259" key="1">
    <source>
        <dbReference type="Pfam" id="PF01656"/>
    </source>
</evidence>
<keyword evidence="2" id="KW-0614">Plasmid</keyword>
<dbReference type="EMBL" id="CP123508">
    <property type="protein sequence ID" value="WGM03649.1"/>
    <property type="molecule type" value="Genomic_DNA"/>
</dbReference>
<dbReference type="PANTHER" id="PTHR13696">
    <property type="entry name" value="P-LOOP CONTAINING NUCLEOSIDE TRIPHOSPHATE HYDROLASE"/>
    <property type="match status" value="1"/>
</dbReference>